<dbReference type="Gene3D" id="3.30.730.10">
    <property type="entry name" value="AP2/ERF domain"/>
    <property type="match status" value="1"/>
</dbReference>
<evidence type="ECO:0000256" key="5">
    <source>
        <dbReference type="ARBA" id="ARBA00023242"/>
    </source>
</evidence>
<dbReference type="PROSITE" id="PS51032">
    <property type="entry name" value="AP2_ERF"/>
    <property type="match status" value="1"/>
</dbReference>
<feature type="compositionally biased region" description="Low complexity" evidence="6">
    <location>
        <begin position="67"/>
        <end position="78"/>
    </location>
</feature>
<dbReference type="STRING" id="554065.E1ZL22"/>
<dbReference type="InParanoid" id="E1ZL22"/>
<evidence type="ECO:0000313" key="8">
    <source>
        <dbReference type="EMBL" id="EFN53582.1"/>
    </source>
</evidence>
<dbReference type="SMART" id="SM00380">
    <property type="entry name" value="AP2"/>
    <property type="match status" value="1"/>
</dbReference>
<sequence length="403" mass="41236">MLLDLLAAPGGGTGGQGIHRLEEAAAWQPEAMDVEQQEASWGSLWDSELPEFADLGEVLLSPPPPTQAATASAGGQQARAKRARGRGSGGGRPSLLRSSFRGVAVHPRTGRQALGQAPHPCLCPPPLSLPPCRAPTSLRWACRVEAHVWVAGRQLYGSGFYSQEVAALAYDLLSVRVRGAEAATNFPLELYHAELAAGAQVPLEQLVTHLRAQGKALARIDACQGAAASLEPWELQARGCAAGLSEAISGQPSLGLFACEAEAARAVDRGLLARDGLATAPLLTFPLASYAALLDAATVQQAILQGLLPVTVEAVSAAPPPLPAQQLPGLELAASQNTVLPHIASLPAVSHHAGSGGWEGAAQGGGGGATATAAADGWGMAPPVPQPAVQRKASMTPRASQLG</sequence>
<reference evidence="8 9" key="1">
    <citation type="journal article" date="2010" name="Plant Cell">
        <title>The Chlorella variabilis NC64A genome reveals adaptation to photosymbiosis, coevolution with viruses, and cryptic sex.</title>
        <authorList>
            <person name="Blanc G."/>
            <person name="Duncan G."/>
            <person name="Agarkova I."/>
            <person name="Borodovsky M."/>
            <person name="Gurnon J."/>
            <person name="Kuo A."/>
            <person name="Lindquist E."/>
            <person name="Lucas S."/>
            <person name="Pangilinan J."/>
            <person name="Polle J."/>
            <person name="Salamov A."/>
            <person name="Terry A."/>
            <person name="Yamada T."/>
            <person name="Dunigan D.D."/>
            <person name="Grigoriev I.V."/>
            <person name="Claverie J.M."/>
            <person name="Van Etten J.L."/>
        </authorList>
    </citation>
    <scope>NUCLEOTIDE SEQUENCE [LARGE SCALE GENOMIC DNA]</scope>
    <source>
        <strain evidence="8 9">NC64A</strain>
    </source>
</reference>
<keyword evidence="5" id="KW-0539">Nucleus</keyword>
<name>E1ZL22_CHLVA</name>
<feature type="compositionally biased region" description="Gly residues" evidence="6">
    <location>
        <begin position="354"/>
        <end position="369"/>
    </location>
</feature>
<keyword evidence="3" id="KW-0238">DNA-binding</keyword>
<dbReference type="GO" id="GO:0003700">
    <property type="term" value="F:DNA-binding transcription factor activity"/>
    <property type="evidence" value="ECO:0007669"/>
    <property type="project" value="InterPro"/>
</dbReference>
<evidence type="ECO:0000256" key="1">
    <source>
        <dbReference type="ARBA" id="ARBA00004123"/>
    </source>
</evidence>
<dbReference type="Proteomes" id="UP000008141">
    <property type="component" value="Unassembled WGS sequence"/>
</dbReference>
<dbReference type="GO" id="GO:0005634">
    <property type="term" value="C:nucleus"/>
    <property type="evidence" value="ECO:0007669"/>
    <property type="project" value="UniProtKB-SubCell"/>
</dbReference>
<accession>E1ZL22</accession>
<dbReference type="AlphaFoldDB" id="E1ZL22"/>
<evidence type="ECO:0000256" key="4">
    <source>
        <dbReference type="ARBA" id="ARBA00023163"/>
    </source>
</evidence>
<protein>
    <recommendedName>
        <fullName evidence="7">AP2/ERF domain-containing protein</fullName>
    </recommendedName>
</protein>
<feature type="region of interest" description="Disordered" evidence="6">
    <location>
        <begin position="354"/>
        <end position="403"/>
    </location>
</feature>
<keyword evidence="4" id="KW-0804">Transcription</keyword>
<dbReference type="EMBL" id="GL433851">
    <property type="protein sequence ID" value="EFN53582.1"/>
    <property type="molecule type" value="Genomic_DNA"/>
</dbReference>
<evidence type="ECO:0000256" key="3">
    <source>
        <dbReference type="ARBA" id="ARBA00023125"/>
    </source>
</evidence>
<dbReference type="PANTHER" id="PTHR32467">
    <property type="entry name" value="AP2-LIKE ETHYLENE-RESPONSIVE TRANSCRIPTION FACTOR"/>
    <property type="match status" value="1"/>
</dbReference>
<comment type="subcellular location">
    <subcellularLocation>
        <location evidence="1">Nucleus</location>
    </subcellularLocation>
</comment>
<feature type="domain" description="AP2/ERF" evidence="7">
    <location>
        <begin position="99"/>
        <end position="187"/>
    </location>
</feature>
<dbReference type="GeneID" id="17352877"/>
<dbReference type="PANTHER" id="PTHR32467:SF90">
    <property type="entry name" value="AP2-LIKE ETHYLENE-RESPONSIVE TRANSCRIPTION FACTOR AIL1"/>
    <property type="match status" value="1"/>
</dbReference>
<feature type="compositionally biased region" description="Low complexity" evidence="6">
    <location>
        <begin position="370"/>
        <end position="381"/>
    </location>
</feature>
<gene>
    <name evidence="8" type="ORF">CHLNCDRAFT_53763</name>
</gene>
<feature type="region of interest" description="Disordered" evidence="6">
    <location>
        <begin position="60"/>
        <end position="97"/>
    </location>
</feature>
<organism evidence="9">
    <name type="scientific">Chlorella variabilis</name>
    <name type="common">Green alga</name>
    <dbReference type="NCBI Taxonomy" id="554065"/>
    <lineage>
        <taxon>Eukaryota</taxon>
        <taxon>Viridiplantae</taxon>
        <taxon>Chlorophyta</taxon>
        <taxon>core chlorophytes</taxon>
        <taxon>Trebouxiophyceae</taxon>
        <taxon>Chlorellales</taxon>
        <taxon>Chlorellaceae</taxon>
        <taxon>Chlorella clade</taxon>
        <taxon>Chlorella</taxon>
    </lineage>
</organism>
<evidence type="ECO:0000256" key="6">
    <source>
        <dbReference type="SAM" id="MobiDB-lite"/>
    </source>
</evidence>
<dbReference type="RefSeq" id="XP_005845684.1">
    <property type="nucleotide sequence ID" value="XM_005845622.1"/>
</dbReference>
<dbReference type="InterPro" id="IPR036955">
    <property type="entry name" value="AP2/ERF_dom_sf"/>
</dbReference>
<evidence type="ECO:0000256" key="2">
    <source>
        <dbReference type="ARBA" id="ARBA00023015"/>
    </source>
</evidence>
<dbReference type="InterPro" id="IPR001471">
    <property type="entry name" value="AP2/ERF_dom"/>
</dbReference>
<dbReference type="KEGG" id="cvr:CHLNCDRAFT_53763"/>
<evidence type="ECO:0000313" key="9">
    <source>
        <dbReference type="Proteomes" id="UP000008141"/>
    </source>
</evidence>
<evidence type="ECO:0000259" key="7">
    <source>
        <dbReference type="PROSITE" id="PS51032"/>
    </source>
</evidence>
<dbReference type="OrthoDB" id="548566at2759"/>
<proteinExistence type="predicted"/>
<keyword evidence="2" id="KW-0805">Transcription regulation</keyword>
<keyword evidence="9" id="KW-1185">Reference proteome</keyword>
<dbReference type="GO" id="GO:0003677">
    <property type="term" value="F:DNA binding"/>
    <property type="evidence" value="ECO:0007669"/>
    <property type="project" value="UniProtKB-KW"/>
</dbReference>